<organism evidence="1 2">
    <name type="scientific">Trichonephila clavipes</name>
    <name type="common">Golden silk orbweaver</name>
    <name type="synonym">Nephila clavipes</name>
    <dbReference type="NCBI Taxonomy" id="2585209"/>
    <lineage>
        <taxon>Eukaryota</taxon>
        <taxon>Metazoa</taxon>
        <taxon>Ecdysozoa</taxon>
        <taxon>Arthropoda</taxon>
        <taxon>Chelicerata</taxon>
        <taxon>Arachnida</taxon>
        <taxon>Araneae</taxon>
        <taxon>Araneomorphae</taxon>
        <taxon>Entelegynae</taxon>
        <taxon>Araneoidea</taxon>
        <taxon>Nephilidae</taxon>
        <taxon>Trichonephila</taxon>
    </lineage>
</organism>
<sequence>MTKGYITPVVSSSFEHHIGDSTIWLVSPLILMEDTWGGQGPSTNHPRGLASRRLFIVPTSREGTIHLQTSMSSPGFKSRPYSTAVSVANHYTGWVI</sequence>
<dbReference type="AlphaFoldDB" id="A0A8X6RNK8"/>
<keyword evidence="2" id="KW-1185">Reference proteome</keyword>
<name>A0A8X6RNK8_TRICX</name>
<reference evidence="1" key="1">
    <citation type="submission" date="2020-08" db="EMBL/GenBank/DDBJ databases">
        <title>Multicomponent nature underlies the extraordinary mechanical properties of spider dragline silk.</title>
        <authorList>
            <person name="Kono N."/>
            <person name="Nakamura H."/>
            <person name="Mori M."/>
            <person name="Yoshida Y."/>
            <person name="Ohtoshi R."/>
            <person name="Malay A.D."/>
            <person name="Moran D.A.P."/>
            <person name="Tomita M."/>
            <person name="Numata K."/>
            <person name="Arakawa K."/>
        </authorList>
    </citation>
    <scope>NUCLEOTIDE SEQUENCE</scope>
</reference>
<evidence type="ECO:0000313" key="2">
    <source>
        <dbReference type="Proteomes" id="UP000887159"/>
    </source>
</evidence>
<dbReference type="Proteomes" id="UP000887159">
    <property type="component" value="Unassembled WGS sequence"/>
</dbReference>
<proteinExistence type="predicted"/>
<gene>
    <name evidence="1" type="ORF">TNCV_456391</name>
</gene>
<accession>A0A8X6RNK8</accession>
<evidence type="ECO:0000313" key="1">
    <source>
        <dbReference type="EMBL" id="GFX97760.1"/>
    </source>
</evidence>
<protein>
    <submittedName>
        <fullName evidence="1">Uncharacterized protein</fullName>
    </submittedName>
</protein>
<dbReference type="EMBL" id="BMAU01021200">
    <property type="protein sequence ID" value="GFX97760.1"/>
    <property type="molecule type" value="Genomic_DNA"/>
</dbReference>
<comment type="caution">
    <text evidence="1">The sequence shown here is derived from an EMBL/GenBank/DDBJ whole genome shotgun (WGS) entry which is preliminary data.</text>
</comment>